<dbReference type="EMBL" id="JAWDGP010006844">
    <property type="protein sequence ID" value="KAK3734599.1"/>
    <property type="molecule type" value="Genomic_DNA"/>
</dbReference>
<name>A0AAE0Y6V7_9GAST</name>
<protein>
    <submittedName>
        <fullName evidence="1">Uncharacterized protein</fullName>
    </submittedName>
</protein>
<gene>
    <name evidence="1" type="ORF">RRG08_003506</name>
</gene>
<keyword evidence="2" id="KW-1185">Reference proteome</keyword>
<evidence type="ECO:0000313" key="1">
    <source>
        <dbReference type="EMBL" id="KAK3734599.1"/>
    </source>
</evidence>
<reference evidence="1" key="1">
    <citation type="journal article" date="2023" name="G3 (Bethesda)">
        <title>A reference genome for the long-term kleptoplast-retaining sea slug Elysia crispata morphotype clarki.</title>
        <authorList>
            <person name="Eastman K.E."/>
            <person name="Pendleton A.L."/>
            <person name="Shaikh M.A."/>
            <person name="Suttiyut T."/>
            <person name="Ogas R."/>
            <person name="Tomko P."/>
            <person name="Gavelis G."/>
            <person name="Widhalm J.R."/>
            <person name="Wisecaver J.H."/>
        </authorList>
    </citation>
    <scope>NUCLEOTIDE SEQUENCE</scope>
    <source>
        <strain evidence="1">ECLA1</strain>
    </source>
</reference>
<accession>A0AAE0Y6V7</accession>
<proteinExistence type="predicted"/>
<dbReference type="Proteomes" id="UP001283361">
    <property type="component" value="Unassembled WGS sequence"/>
</dbReference>
<sequence>MPSRFITASDWQLPPAWSSRRRLALLSASSQVNKINSRVRMGRKEGTNGRFWFRGTTPEIEEWTKWTRKSYVQGGYRFPSSMTDRLWEDKCKILEISCYVVKLAISALTAGESPSRCWDQTRVSYLCSELPRLEEEGP</sequence>
<comment type="caution">
    <text evidence="1">The sequence shown here is derived from an EMBL/GenBank/DDBJ whole genome shotgun (WGS) entry which is preliminary data.</text>
</comment>
<organism evidence="1 2">
    <name type="scientific">Elysia crispata</name>
    <name type="common">lettuce slug</name>
    <dbReference type="NCBI Taxonomy" id="231223"/>
    <lineage>
        <taxon>Eukaryota</taxon>
        <taxon>Metazoa</taxon>
        <taxon>Spiralia</taxon>
        <taxon>Lophotrochozoa</taxon>
        <taxon>Mollusca</taxon>
        <taxon>Gastropoda</taxon>
        <taxon>Heterobranchia</taxon>
        <taxon>Euthyneura</taxon>
        <taxon>Panpulmonata</taxon>
        <taxon>Sacoglossa</taxon>
        <taxon>Placobranchoidea</taxon>
        <taxon>Plakobranchidae</taxon>
        <taxon>Elysia</taxon>
    </lineage>
</organism>
<dbReference type="AlphaFoldDB" id="A0AAE0Y6V7"/>
<evidence type="ECO:0000313" key="2">
    <source>
        <dbReference type="Proteomes" id="UP001283361"/>
    </source>
</evidence>